<evidence type="ECO:0000313" key="1">
    <source>
        <dbReference type="EMBL" id="MBB5112802.1"/>
    </source>
</evidence>
<dbReference type="Proteomes" id="UP000618986">
    <property type="component" value="Unassembled WGS sequence"/>
</dbReference>
<dbReference type="GeneID" id="300296981"/>
<accession>A0ABR6MBP7</accession>
<protein>
    <submittedName>
        <fullName evidence="1">Uncharacterized protein</fullName>
    </submittedName>
</protein>
<sequence length="42" mass="4930">MAIRPLWLCLFDAAADLLRLNPDPGPRPDELFHRFVAWTRHT</sequence>
<evidence type="ECO:0000313" key="2">
    <source>
        <dbReference type="Proteomes" id="UP000618986"/>
    </source>
</evidence>
<dbReference type="EMBL" id="JACHJC010000001">
    <property type="protein sequence ID" value="MBB5112802.1"/>
    <property type="molecule type" value="Genomic_DNA"/>
</dbReference>
<reference evidence="1 2" key="1">
    <citation type="submission" date="2020-08" db="EMBL/GenBank/DDBJ databases">
        <title>Sequencing the genomes of 1000 actinobacteria strains.</title>
        <authorList>
            <person name="Klenk H.-P."/>
        </authorList>
    </citation>
    <scope>NUCLEOTIDE SEQUENCE [LARGE SCALE GENOMIC DNA]</scope>
    <source>
        <strain evidence="1 2">DSM 43036</strain>
    </source>
</reference>
<proteinExistence type="predicted"/>
<organism evidence="1 2">
    <name type="scientific">Micromonospora echinospora</name>
    <name type="common">Micromonospora purpurea</name>
    <dbReference type="NCBI Taxonomy" id="1877"/>
    <lineage>
        <taxon>Bacteria</taxon>
        <taxon>Bacillati</taxon>
        <taxon>Actinomycetota</taxon>
        <taxon>Actinomycetes</taxon>
        <taxon>Micromonosporales</taxon>
        <taxon>Micromonosporaceae</taxon>
        <taxon>Micromonospora</taxon>
    </lineage>
</organism>
<gene>
    <name evidence="1" type="ORF">FHU28_002641</name>
</gene>
<comment type="caution">
    <text evidence="1">The sequence shown here is derived from an EMBL/GenBank/DDBJ whole genome shotgun (WGS) entry which is preliminary data.</text>
</comment>
<name>A0ABR6MBP7_MICEC</name>
<dbReference type="RefSeq" id="WP_260412936.1">
    <property type="nucleotide sequence ID" value="NZ_JACHJC010000001.1"/>
</dbReference>
<keyword evidence="2" id="KW-1185">Reference proteome</keyword>